<keyword evidence="4" id="KW-0779">Telomere</keyword>
<evidence type="ECO:0000256" key="4">
    <source>
        <dbReference type="ARBA" id="ARBA00022895"/>
    </source>
</evidence>
<feature type="compositionally biased region" description="Basic residues" evidence="7">
    <location>
        <begin position="1023"/>
        <end position="1033"/>
    </location>
</feature>
<reference evidence="9 10" key="1">
    <citation type="submission" date="2024-01" db="EMBL/GenBank/DDBJ databases">
        <authorList>
            <person name="Allen C."/>
            <person name="Tagirdzhanova G."/>
        </authorList>
    </citation>
    <scope>NUCLEOTIDE SEQUENCE [LARGE SCALE GENOMIC DNA]</scope>
    <source>
        <strain evidence="9 10">CBS 119000</strain>
    </source>
</reference>
<evidence type="ECO:0000313" key="9">
    <source>
        <dbReference type="EMBL" id="CAK7268421.1"/>
    </source>
</evidence>
<dbReference type="InterPro" id="IPR016024">
    <property type="entry name" value="ARM-type_fold"/>
</dbReference>
<comment type="caution">
    <text evidence="9">The sequence shown here is derived from an EMBL/GenBank/DDBJ whole genome shotgun (WGS) entry which is preliminary data.</text>
</comment>
<accession>A0ABP0DLD8</accession>
<keyword evidence="5" id="KW-0539">Nucleus</keyword>
<evidence type="ECO:0000256" key="3">
    <source>
        <dbReference type="ARBA" id="ARBA00022454"/>
    </source>
</evidence>
<feature type="compositionally biased region" description="Low complexity" evidence="7">
    <location>
        <begin position="1598"/>
        <end position="1610"/>
    </location>
</feature>
<feature type="region of interest" description="Disordered" evidence="7">
    <location>
        <begin position="1488"/>
        <end position="1615"/>
    </location>
</feature>
<sequence>MLASTVQQLVGASRDSKLDAYLMLARTLKISDNLPDRIALQSKMSLFTQFLQRDITSSKTPEGAFDSTLVVAALELLSTFLRFSAIASTLSNDFGVFIIDHCIRCFEVASVPRDVLRSLMRVVALQNFPAKVMTSDRVGRLVTALHNMDEQYESKSTIVMRCIIYRTLLKNSKMFMIIHMDWLSDLLTDMISTVPQVREASISLGLEASFALGRERPTSQRVSELLQATVNDERYLDYYASRLQAMTKNKTESSSVPQVWSVLTLFLRTLEKWEYLLKWLHILQDCFNSSDFRTKEEANYAWSRFTYTLLRNNRILSKKMTTVLNQALVSQLRRRGSGKQADDFRRVVLGCVCNLLYYATRDVNQLDNVWDNIVKPVTLQLLQLSSAGESTNEKRKANLHSACAILNGLIDCSTARPWKEDHIAKEPIVAPEDLPAIDVKWLRRNAARVFTLVGPIVEENFLELSTPRSAVHTLWRSLVGAVSLAAAKEIKVSPETTSFASHAFSVLLRVWKNGVSVKSNNLGESISNVDNVSVNQVGNAENTIASAQFLAATREFLLLMVDSLGCLAFTEKQLARDNEHTFTPVATPSDRAGKGTVTRTPLRHLIAILWSLPPGVHDGEEYADFVEAVLAPFFSPRSSDGQRALAMEIIQMTPSDTVCPYGLWKIAGSRIASSMQIRMSSGDRAVGGSGSKSGEANCADLTSVGNHYHYHRVSLSPSAGTSSAMPAGHEFREIAALELIALASHPRDRQATEAAKRRLWGSSIAASGPLTPLDTFDFLYRLMSSTLRQSYVTYDSHNSESVDFTSRLLREVAGYISRFHEELSIKALAAFQDGLADWVCDGDSKLDRQSVIFDLTTLAWSGAFTWIERVGSKSQAATFAILEPLLCAVFTSKHRHTVNNALATWSRIYGEISKLEYPAKLKETLSTLQTFVDLPIPGLDNTHITSGEGHQPMFIDSQDGQAAIITLSSAGTNLAGGETLPATPVKLQSPTAQSPLSAKSPSSVNKVSRGSNRKGSKNEQLGKKKRKPTPARPRHNDSQIDFTAVSFASALPSCSGISAKVRRNSSDVIDESQILTERQREVRDRQRGNRAHYLDNSSPTPIREVAAVMSAAAPLTVGRESSVPLPQQEMSHVLVRSTIDQEQQPLSPSHEDLPLPEQIRAVTPEPEAAKATAKVKGGGAFAQDNFVASTPTPRRGHALVLPEAIDNEIDSPSSPPEPRRYPLLPDISSQSRSSSILDEWQFSSSPLSCSPISARHTLPEPELSIDGVPGGSVVGHMMGQAAEIAAHGELWANQVATSSAGVAASDQIAEPPKENTDVIVENATASVPTSTDVQVAAVPESATALAIPPTRKRSKMPAFLPSPMQTRRRAALSQELSQNSSQDASQEMPRASRQRRNTSSDVNSSFSDSLPAAVVQSSPRSSRRSRRSAASRTVSQSSPTRKSARHSTRHQKPIAVPSTLTDNVSFRMSDGEERSMLRLAGELDAVKNEAPSESLPEIKDNGCQIDSYTRPDAGDPGCNSDRSGDNHKSKEMSTAATSTPDKVQRTPSQRSRRRKRKRSSSTRDDDKEETEAVAATNPVERPMVQAKLHVSESKVEGSSKVSVASASERSLPPPSSIYAQESAAKEILVAPVENDNLLVPEDQEVHSQLAMELEILSQRTSRAGNVVDLTTVADTEITKVVEVVEVCDGLGLESVSVVELGEDETDERPAKRPRFSGIVSMLKSSLALLQAATLSRNEVNQIEDVCMDVKRALYDAERRGRVEEQV</sequence>
<evidence type="ECO:0000313" key="10">
    <source>
        <dbReference type="Proteomes" id="UP001642502"/>
    </source>
</evidence>
<evidence type="ECO:0000256" key="2">
    <source>
        <dbReference type="ARBA" id="ARBA00004574"/>
    </source>
</evidence>
<feature type="compositionally biased region" description="Basic residues" evidence="7">
    <location>
        <begin position="1550"/>
        <end position="1560"/>
    </location>
</feature>
<organism evidence="9 10">
    <name type="scientific">Sporothrix epigloea</name>
    <dbReference type="NCBI Taxonomy" id="1892477"/>
    <lineage>
        <taxon>Eukaryota</taxon>
        <taxon>Fungi</taxon>
        <taxon>Dikarya</taxon>
        <taxon>Ascomycota</taxon>
        <taxon>Pezizomycotina</taxon>
        <taxon>Sordariomycetes</taxon>
        <taxon>Sordariomycetidae</taxon>
        <taxon>Ophiostomatales</taxon>
        <taxon>Ophiostomataceae</taxon>
        <taxon>Sporothrix</taxon>
    </lineage>
</organism>
<name>A0ABP0DLD8_9PEZI</name>
<feature type="compositionally biased region" description="Polar residues" evidence="7">
    <location>
        <begin position="1532"/>
        <end position="1541"/>
    </location>
</feature>
<evidence type="ECO:0000256" key="1">
    <source>
        <dbReference type="ARBA" id="ARBA00004123"/>
    </source>
</evidence>
<protein>
    <recommendedName>
        <fullName evidence="8">Telomere-associated protein Rif1 N-terminal domain-containing protein</fullName>
    </recommendedName>
</protein>
<proteinExistence type="predicted"/>
<evidence type="ECO:0000259" key="8">
    <source>
        <dbReference type="Pfam" id="PF12231"/>
    </source>
</evidence>
<keyword evidence="6" id="KW-0131">Cell cycle</keyword>
<feature type="compositionally biased region" description="Basic and acidic residues" evidence="7">
    <location>
        <begin position="1522"/>
        <end position="1531"/>
    </location>
</feature>
<comment type="subcellular location">
    <subcellularLocation>
        <location evidence="2">Chromosome</location>
        <location evidence="2">Telomere</location>
    </subcellularLocation>
    <subcellularLocation>
        <location evidence="1">Nucleus</location>
    </subcellularLocation>
</comment>
<feature type="domain" description="Telomere-associated protein Rif1 N-terminal" evidence="8">
    <location>
        <begin position="10"/>
        <end position="374"/>
    </location>
</feature>
<feature type="region of interest" description="Disordered" evidence="7">
    <location>
        <begin position="1348"/>
        <end position="1464"/>
    </location>
</feature>
<feature type="region of interest" description="Disordered" evidence="7">
    <location>
        <begin position="979"/>
        <end position="1039"/>
    </location>
</feature>
<feature type="compositionally biased region" description="Polar residues" evidence="7">
    <location>
        <begin position="1374"/>
        <end position="1385"/>
    </location>
</feature>
<dbReference type="InterPro" id="IPR022031">
    <property type="entry name" value="Rif1_N"/>
</dbReference>
<feature type="region of interest" description="Disordered" evidence="7">
    <location>
        <begin position="1079"/>
        <end position="1098"/>
    </location>
</feature>
<dbReference type="Pfam" id="PF12231">
    <property type="entry name" value="Rif1_N"/>
    <property type="match status" value="1"/>
</dbReference>
<dbReference type="PANTHER" id="PTHR22928">
    <property type="entry name" value="TELOMERE-ASSOCIATED PROTEIN RIF1"/>
    <property type="match status" value="1"/>
</dbReference>
<evidence type="ECO:0000256" key="6">
    <source>
        <dbReference type="ARBA" id="ARBA00023306"/>
    </source>
</evidence>
<feature type="compositionally biased region" description="Low complexity" evidence="7">
    <location>
        <begin position="1430"/>
        <end position="1439"/>
    </location>
</feature>
<keyword evidence="3" id="KW-0158">Chromosome</keyword>
<dbReference type="SUPFAM" id="SSF48371">
    <property type="entry name" value="ARM repeat"/>
    <property type="match status" value="1"/>
</dbReference>
<feature type="compositionally biased region" description="Polar residues" evidence="7">
    <location>
        <begin position="986"/>
        <end position="1010"/>
    </location>
</feature>
<evidence type="ECO:0000256" key="7">
    <source>
        <dbReference type="SAM" id="MobiDB-lite"/>
    </source>
</evidence>
<dbReference type="Proteomes" id="UP001642502">
    <property type="component" value="Unassembled WGS sequence"/>
</dbReference>
<dbReference type="PANTHER" id="PTHR22928:SF3">
    <property type="entry name" value="TELOMERE-ASSOCIATED PROTEIN RIF1"/>
    <property type="match status" value="1"/>
</dbReference>
<dbReference type="EMBL" id="CAWUON010000036">
    <property type="protein sequence ID" value="CAK7268421.1"/>
    <property type="molecule type" value="Genomic_DNA"/>
</dbReference>
<feature type="compositionally biased region" description="Low complexity" evidence="7">
    <location>
        <begin position="1399"/>
        <end position="1420"/>
    </location>
</feature>
<evidence type="ECO:0000256" key="5">
    <source>
        <dbReference type="ARBA" id="ARBA00023242"/>
    </source>
</evidence>
<gene>
    <name evidence="9" type="ORF">SEPCBS119000_003055</name>
</gene>
<keyword evidence="10" id="KW-1185">Reference proteome</keyword>
<feature type="compositionally biased region" description="Basic residues" evidence="7">
    <location>
        <begin position="1442"/>
        <end position="1452"/>
    </location>
</feature>